<protein>
    <submittedName>
        <fullName evidence="1">Uncharacterized protein</fullName>
    </submittedName>
</protein>
<dbReference type="eggNOG" id="ENOG502ZRYD">
    <property type="taxonomic scope" value="Bacteria"/>
</dbReference>
<accession>Q1LMT5</accession>
<evidence type="ECO:0000313" key="1">
    <source>
        <dbReference type="EMBL" id="ABF08541.1"/>
    </source>
</evidence>
<evidence type="ECO:0000313" key="2">
    <source>
        <dbReference type="Proteomes" id="UP000002429"/>
    </source>
</evidence>
<dbReference type="EMBL" id="CP000352">
    <property type="protein sequence ID" value="ABF08541.1"/>
    <property type="molecule type" value="Genomic_DNA"/>
</dbReference>
<dbReference type="KEGG" id="rme:Rmet_1658"/>
<keyword evidence="2" id="KW-1185">Reference proteome</keyword>
<sequence>MSGGLRQSFPHPLTESIDLARQRRPSRYRARAFSVPPMYSRRQWQCREQGADMNRLIAYPRRMGALLLSICALPVASHAESGVIRFSGRIVAPPYEIRAVPAAIVRTAALETSGADLVFSSSPSNRPSAKLQVEGLPEHAPLTLRYLDAKGAATALLPGTSQRIGPNGGTLFVTSGPGFASALVSVTYN</sequence>
<name>Q1LMT5_CUPMC</name>
<proteinExistence type="predicted"/>
<reference evidence="2" key="1">
    <citation type="journal article" date="2010" name="PLoS ONE">
        <title>The complete genome sequence of Cupriavidus metallidurans strain CH34, a master survivalist in harsh and anthropogenic environments.</title>
        <authorList>
            <person name="Janssen P.J."/>
            <person name="Van Houdt R."/>
            <person name="Moors H."/>
            <person name="Monsieurs P."/>
            <person name="Morin N."/>
            <person name="Michaux A."/>
            <person name="Benotmane M.A."/>
            <person name="Leys N."/>
            <person name="Vallaeys T."/>
            <person name="Lapidus A."/>
            <person name="Monchy S."/>
            <person name="Medigue C."/>
            <person name="Taghavi S."/>
            <person name="McCorkle S."/>
            <person name="Dunn J."/>
            <person name="van der Lelie D."/>
            <person name="Mergeay M."/>
        </authorList>
    </citation>
    <scope>NUCLEOTIDE SEQUENCE [LARGE SCALE GENOMIC DNA]</scope>
    <source>
        <strain evidence="2">ATCC 43123 / DSM 2839 / NBRC 102507 / CH34</strain>
    </source>
</reference>
<gene>
    <name evidence="1" type="ordered locus">Rmet_1658</name>
</gene>
<dbReference type="AlphaFoldDB" id="Q1LMT5"/>
<dbReference type="HOGENOM" id="CLU_1433395_0_0_4"/>
<dbReference type="Proteomes" id="UP000002429">
    <property type="component" value="Chromosome"/>
</dbReference>
<organism evidence="1 2">
    <name type="scientific">Cupriavidus metallidurans (strain ATCC 43123 / DSM 2839 / NBRC 102507 / CH34)</name>
    <name type="common">Ralstonia metallidurans</name>
    <dbReference type="NCBI Taxonomy" id="266264"/>
    <lineage>
        <taxon>Bacteria</taxon>
        <taxon>Pseudomonadati</taxon>
        <taxon>Pseudomonadota</taxon>
        <taxon>Betaproteobacteria</taxon>
        <taxon>Burkholderiales</taxon>
        <taxon>Burkholderiaceae</taxon>
        <taxon>Cupriavidus</taxon>
    </lineage>
</organism>